<dbReference type="AlphaFoldDB" id="A0A674NSR7"/>
<dbReference type="InParanoid" id="A0A674NSR7"/>
<keyword evidence="3" id="KW-1185">Reference proteome</keyword>
<accession>A0A674NSR7</accession>
<organism evidence="2 3">
    <name type="scientific">Takifugu rubripes</name>
    <name type="common">Japanese pufferfish</name>
    <name type="synonym">Fugu rubripes</name>
    <dbReference type="NCBI Taxonomy" id="31033"/>
    <lineage>
        <taxon>Eukaryota</taxon>
        <taxon>Metazoa</taxon>
        <taxon>Chordata</taxon>
        <taxon>Craniata</taxon>
        <taxon>Vertebrata</taxon>
        <taxon>Euteleostomi</taxon>
        <taxon>Actinopterygii</taxon>
        <taxon>Neopterygii</taxon>
        <taxon>Teleostei</taxon>
        <taxon>Neoteleostei</taxon>
        <taxon>Acanthomorphata</taxon>
        <taxon>Eupercaria</taxon>
        <taxon>Tetraodontiformes</taxon>
        <taxon>Tetradontoidea</taxon>
        <taxon>Tetraodontidae</taxon>
        <taxon>Takifugu</taxon>
    </lineage>
</organism>
<dbReference type="Proteomes" id="UP000005226">
    <property type="component" value="Chromosome 15"/>
</dbReference>
<dbReference type="Ensembl" id="ENSTRUT00000086073.1">
    <property type="protein sequence ID" value="ENSTRUP00000076295.1"/>
    <property type="gene ID" value="ENSTRUG00000029573.1"/>
</dbReference>
<proteinExistence type="predicted"/>
<reference evidence="2" key="2">
    <citation type="submission" date="2025-08" db="UniProtKB">
        <authorList>
            <consortium name="Ensembl"/>
        </authorList>
    </citation>
    <scope>IDENTIFICATION</scope>
</reference>
<protein>
    <submittedName>
        <fullName evidence="2">Uncharacterized protein</fullName>
    </submittedName>
</protein>
<feature type="region of interest" description="Disordered" evidence="1">
    <location>
        <begin position="32"/>
        <end position="70"/>
    </location>
</feature>
<evidence type="ECO:0000313" key="2">
    <source>
        <dbReference type="Ensembl" id="ENSTRUP00000076295.1"/>
    </source>
</evidence>
<name>A0A674NSR7_TAKRU</name>
<evidence type="ECO:0000313" key="3">
    <source>
        <dbReference type="Proteomes" id="UP000005226"/>
    </source>
</evidence>
<evidence type="ECO:0000256" key="1">
    <source>
        <dbReference type="SAM" id="MobiDB-lite"/>
    </source>
</evidence>
<sequence length="107" mass="12373">SPPPKLVKQGDFLTLKDKRRLVPERRGRPLTDRIWSPRFSSPLRSAGPPARMKETKIPSPSSPPTMLKPRPVEPLWSTTFLGSLYRQFSIFRLGWTAMRGGRQRYNR</sequence>
<reference evidence="2 3" key="1">
    <citation type="journal article" date="2011" name="Genome Biol. Evol.">
        <title>Integration of the genetic map and genome assembly of fugu facilitates insights into distinct features of genome evolution in teleosts and mammals.</title>
        <authorList>
            <person name="Kai W."/>
            <person name="Kikuchi K."/>
            <person name="Tohari S."/>
            <person name="Chew A.K."/>
            <person name="Tay A."/>
            <person name="Fujiwara A."/>
            <person name="Hosoya S."/>
            <person name="Suetake H."/>
            <person name="Naruse K."/>
            <person name="Brenner S."/>
            <person name="Suzuki Y."/>
            <person name="Venkatesh B."/>
        </authorList>
    </citation>
    <scope>NUCLEOTIDE SEQUENCE [LARGE SCALE GENOMIC DNA]</scope>
</reference>
<reference evidence="2" key="3">
    <citation type="submission" date="2025-09" db="UniProtKB">
        <authorList>
            <consortium name="Ensembl"/>
        </authorList>
    </citation>
    <scope>IDENTIFICATION</scope>
</reference>